<proteinExistence type="predicted"/>
<organism evidence="2 3">
    <name type="scientific">Deinococcus koreensis</name>
    <dbReference type="NCBI Taxonomy" id="2054903"/>
    <lineage>
        <taxon>Bacteria</taxon>
        <taxon>Thermotogati</taxon>
        <taxon>Deinococcota</taxon>
        <taxon>Deinococci</taxon>
        <taxon>Deinococcales</taxon>
        <taxon>Deinococcaceae</taxon>
        <taxon>Deinococcus</taxon>
    </lineage>
</organism>
<name>A0A2K3UT69_9DEIO</name>
<dbReference type="InterPro" id="IPR038637">
    <property type="entry name" value="NPCBM_sf"/>
</dbReference>
<dbReference type="Gene3D" id="2.60.120.1060">
    <property type="entry name" value="NPCBM/NEW2 domain"/>
    <property type="match status" value="1"/>
</dbReference>
<dbReference type="InterPro" id="IPR006626">
    <property type="entry name" value="PbH1"/>
</dbReference>
<accession>A0A2K3UT69</accession>
<keyword evidence="3" id="KW-1185">Reference proteome</keyword>
<protein>
    <recommendedName>
        <fullName evidence="1">Glycosyl hydrolase family 98 putative carbohydrate-binding module domain-containing protein</fullName>
    </recommendedName>
</protein>
<dbReference type="SMART" id="SM00776">
    <property type="entry name" value="NPCBM"/>
    <property type="match status" value="1"/>
</dbReference>
<comment type="caution">
    <text evidence="2">The sequence shown here is derived from an EMBL/GenBank/DDBJ whole genome shotgun (WGS) entry which is preliminary data.</text>
</comment>
<evidence type="ECO:0000313" key="2">
    <source>
        <dbReference type="EMBL" id="PNY79733.1"/>
    </source>
</evidence>
<dbReference type="EMBL" id="PPPD01000002">
    <property type="protein sequence ID" value="PNY79733.1"/>
    <property type="molecule type" value="Genomic_DNA"/>
</dbReference>
<dbReference type="SUPFAM" id="SSF49785">
    <property type="entry name" value="Galactose-binding domain-like"/>
    <property type="match status" value="1"/>
</dbReference>
<dbReference type="Gene3D" id="2.160.20.10">
    <property type="entry name" value="Single-stranded right-handed beta-helix, Pectin lyase-like"/>
    <property type="match status" value="1"/>
</dbReference>
<reference evidence="2 3" key="1">
    <citation type="submission" date="2018-01" db="EMBL/GenBank/DDBJ databases">
        <title>Deinococcus koreensis sp. nov., a radiation-resistant bacterium isolated from river water.</title>
        <authorList>
            <person name="Choi A."/>
        </authorList>
    </citation>
    <scope>NUCLEOTIDE SEQUENCE [LARGE SCALE GENOMIC DNA]</scope>
    <source>
        <strain evidence="2 3">SJW1-2</strain>
    </source>
</reference>
<dbReference type="InterPro" id="IPR013222">
    <property type="entry name" value="Glyco_hyd_98_carb-bd"/>
</dbReference>
<dbReference type="PROSITE" id="PS51257">
    <property type="entry name" value="PROKAR_LIPOPROTEIN"/>
    <property type="match status" value="1"/>
</dbReference>
<dbReference type="InterPro" id="IPR012334">
    <property type="entry name" value="Pectin_lyas_fold"/>
</dbReference>
<gene>
    <name evidence="2" type="ORF">CVO96_17415</name>
</gene>
<evidence type="ECO:0000259" key="1">
    <source>
        <dbReference type="SMART" id="SM00776"/>
    </source>
</evidence>
<dbReference type="Proteomes" id="UP000236379">
    <property type="component" value="Unassembled WGS sequence"/>
</dbReference>
<dbReference type="AlphaFoldDB" id="A0A2K3UT69"/>
<dbReference type="SMART" id="SM00710">
    <property type="entry name" value="PbH1"/>
    <property type="match status" value="5"/>
</dbReference>
<dbReference type="SUPFAM" id="SSF51126">
    <property type="entry name" value="Pectin lyase-like"/>
    <property type="match status" value="1"/>
</dbReference>
<dbReference type="InterPro" id="IPR011050">
    <property type="entry name" value="Pectin_lyase_fold/virulence"/>
</dbReference>
<feature type="domain" description="Glycosyl hydrolase family 98 putative carbohydrate-binding module" evidence="1">
    <location>
        <begin position="51"/>
        <end position="175"/>
    </location>
</feature>
<evidence type="ECO:0000313" key="3">
    <source>
        <dbReference type="Proteomes" id="UP000236379"/>
    </source>
</evidence>
<sequence>MARPSPINLVSPSHRRRSVSLAALLLGLSTLSSCRLTGSGELPPTSSQTIRTATTYLSDQPLLTGKTAPLAAGKALPNGLAVQAGSTLEYNVGAQCRTFSAQIGLASSAAADSTVTYSVLADGRSMFGPSEVRSGAAPQTVNVDIEGVERLKLVVESKSGAKSVQANWKEAKLSGCVTYSGPIEVGPSATSPIVITGNFRSDDPKVPAIRIETTQPVVIRNCTVAGRGHLISNSRAGANVKIQNCRGFGLNPYVRMVNPGRFVAIEDGSSLVVENSYLKNTGGIYLLGGSTRTTTIKILRNRALNIDGRRSDGAGGWLIPAPGDNPEKFVRAQFVQFNKVVGVSDAEIAWNRVENEPGHSRVEDNINMYASSGTPAHRIRIHHNLIRGAYQYPLSLQSYSGGGIITDGCLSRYIDISENTVLETSNHGIAIANGEYVAIQKNRVYGSGLLPDNSFSGGDDNGIYVRWAGNCDQRGINFGSNIVAYNNIGFAQPSAADRARRRDLAIANARSGTPLATATDNSSALPSDSCLICTDSELIKRAITDWEQQAVASGVEVGTQ</sequence>
<dbReference type="InterPro" id="IPR008979">
    <property type="entry name" value="Galactose-bd-like_sf"/>
</dbReference>
<dbReference type="Pfam" id="PF08305">
    <property type="entry name" value="NPCBM"/>
    <property type="match status" value="1"/>
</dbReference>